<feature type="domain" description="Matrin-type" evidence="7">
    <location>
        <begin position="538"/>
        <end position="569"/>
    </location>
</feature>
<dbReference type="AlphaFoldDB" id="A0A401PL51"/>
<dbReference type="InterPro" id="IPR056345">
    <property type="entry name" value="Znf-C2H2_CIZ1"/>
</dbReference>
<proteinExistence type="predicted"/>
<gene>
    <name evidence="8" type="ORF">scyTo_0002917</name>
</gene>
<comment type="subcellular location">
    <subcellularLocation>
        <location evidence="1">Nucleus</location>
    </subcellularLocation>
</comment>
<evidence type="ECO:0000259" key="7">
    <source>
        <dbReference type="PROSITE" id="PS50171"/>
    </source>
</evidence>
<feature type="compositionally biased region" description="Low complexity" evidence="6">
    <location>
        <begin position="39"/>
        <end position="56"/>
    </location>
</feature>
<feature type="compositionally biased region" description="Polar residues" evidence="6">
    <location>
        <begin position="298"/>
        <end position="316"/>
    </location>
</feature>
<reference evidence="8 9" key="1">
    <citation type="journal article" date="2018" name="Nat. Ecol. Evol.">
        <title>Shark genomes provide insights into elasmobranch evolution and the origin of vertebrates.</title>
        <authorList>
            <person name="Hara Y"/>
            <person name="Yamaguchi K"/>
            <person name="Onimaru K"/>
            <person name="Kadota M"/>
            <person name="Koyanagi M"/>
            <person name="Keeley SD"/>
            <person name="Tatsumi K"/>
            <person name="Tanaka K"/>
            <person name="Motone F"/>
            <person name="Kageyama Y"/>
            <person name="Nozu R"/>
            <person name="Adachi N"/>
            <person name="Nishimura O"/>
            <person name="Nakagawa R"/>
            <person name="Tanegashima C"/>
            <person name="Kiyatake I"/>
            <person name="Matsumoto R"/>
            <person name="Murakumo K"/>
            <person name="Nishida K"/>
            <person name="Terakita A"/>
            <person name="Kuratani S"/>
            <person name="Sato K"/>
            <person name="Hyodo S Kuraku.S."/>
        </authorList>
    </citation>
    <scope>NUCLEOTIDE SEQUENCE [LARGE SCALE GENOMIC DNA]</scope>
</reference>
<dbReference type="GO" id="GO:0008270">
    <property type="term" value="F:zinc ion binding"/>
    <property type="evidence" value="ECO:0007669"/>
    <property type="project" value="UniProtKB-KW"/>
</dbReference>
<keyword evidence="2" id="KW-0479">Metal-binding</keyword>
<name>A0A401PL51_SCYTO</name>
<feature type="compositionally biased region" description="Basic and acidic residues" evidence="6">
    <location>
        <begin position="622"/>
        <end position="633"/>
    </location>
</feature>
<evidence type="ECO:0000256" key="2">
    <source>
        <dbReference type="ARBA" id="ARBA00022723"/>
    </source>
</evidence>
<sequence>MFPQQQHFQQQLLQLQQLIHQQRQHHRHPHPGVPTRSVPQQQYHQHPHPQQQQQHQLPPPPPQQQQQQQQQQLNIGPAAQPSLISPNPMLQRALIMQQMQGSLHGYSMATPGLPPFFPPGSRASILGTPPLGIQLQTPRIRFGNQLFQQQNRRFHKDFRRMQDMRRDRYPPREPFRAKLDEKNDANKTTVESVAQESKDNKLADSKKAADCPPPETEGSSQSDEPEVKRRRLESKSDELINQSGAEELPTSKKSTAKGADVEKDTSECEESGDHQNLEHNAANTEILNTVSTLKVTIQQSSDSRAISTSAPDSGTKGSEDSTDEMDSIPTKFICYICNANCYNQKNFQKHMNGTRHHQRLMEIQQMGNACLATLIPESDGMGRGRESDKKRPRWCTTCRAHFRGNIIVHRRTQRHKLAKLSLRPFCTVCSRHFKTPRKFVEHMKSPEHKQKVEEVKLQRSSQDKDQAGQDYPEDLITVDAVGCFDEDDEEGMTEDDDSVSDCLSDRDSEQALLSELEKEGYDAETVYGQEFVVPVTGFLCKLCHKFYHSESTARFTHCKSLMHFQNLQSYKAQRAQDCSSACVQEPAPSAGSSLGSTDDQKPTGGTQVEADEKSTEVATGETKMEEESPKSEVKAPAVSGDGTIPHVDKDGASDSQGAQLESPSCETGVISGSAPVTESDGKLIASPLSNDEAANSPKEVVEQTASPEKCEASSVAGSEALGDDHDGNEEGDLSLIKTEEPSEAEDAEEEPLAEKECEGVNVKGEDNEAELEDDFSHLERNTPKTRSGKAARGRRFSSRRKK</sequence>
<dbReference type="SUPFAM" id="SSF57667">
    <property type="entry name" value="beta-beta-alpha zinc fingers"/>
    <property type="match status" value="2"/>
</dbReference>
<dbReference type="InterPro" id="IPR013087">
    <property type="entry name" value="Znf_C2H2_type"/>
</dbReference>
<feature type="compositionally biased region" description="Basic and acidic residues" evidence="6">
    <location>
        <begin position="259"/>
        <end position="277"/>
    </location>
</feature>
<dbReference type="Pfam" id="PF12171">
    <property type="entry name" value="zf-C2H2_jaz"/>
    <property type="match status" value="1"/>
</dbReference>
<feature type="compositionally biased region" description="Basic and acidic residues" evidence="6">
    <location>
        <begin position="442"/>
        <end position="467"/>
    </location>
</feature>
<feature type="compositionally biased region" description="Basic and acidic residues" evidence="6">
    <location>
        <begin position="196"/>
        <end position="209"/>
    </location>
</feature>
<dbReference type="Pfam" id="PF23330">
    <property type="entry name" value="zf-C2H2_14"/>
    <property type="match status" value="1"/>
</dbReference>
<evidence type="ECO:0000256" key="3">
    <source>
        <dbReference type="ARBA" id="ARBA00022771"/>
    </source>
</evidence>
<feature type="compositionally biased region" description="Basic and acidic residues" evidence="6">
    <location>
        <begin position="752"/>
        <end position="766"/>
    </location>
</feature>
<dbReference type="InterPro" id="IPR003604">
    <property type="entry name" value="Matrin/U1-like-C_Znf_C2H2"/>
</dbReference>
<dbReference type="InterPro" id="IPR036236">
    <property type="entry name" value="Znf_C2H2_sf"/>
</dbReference>
<dbReference type="OMA" id="FKNSQMF"/>
<dbReference type="Proteomes" id="UP000288216">
    <property type="component" value="Unassembled WGS sequence"/>
</dbReference>
<dbReference type="InterPro" id="IPR000690">
    <property type="entry name" value="Matrin/U1-C_Znf_C2H2"/>
</dbReference>
<dbReference type="PROSITE" id="PS50171">
    <property type="entry name" value="ZF_MATRIN"/>
    <property type="match status" value="1"/>
</dbReference>
<dbReference type="SMART" id="SM00355">
    <property type="entry name" value="ZnF_C2H2"/>
    <property type="match status" value="2"/>
</dbReference>
<keyword evidence="9" id="KW-1185">Reference proteome</keyword>
<dbReference type="PANTHER" id="PTHR15491">
    <property type="match status" value="1"/>
</dbReference>
<feature type="compositionally biased region" description="Polar residues" evidence="6">
    <location>
        <begin position="653"/>
        <end position="665"/>
    </location>
</feature>
<evidence type="ECO:0000256" key="1">
    <source>
        <dbReference type="ARBA" id="ARBA00004123"/>
    </source>
</evidence>
<organism evidence="8 9">
    <name type="scientific">Scyliorhinus torazame</name>
    <name type="common">Cloudy catshark</name>
    <name type="synonym">Catulus torazame</name>
    <dbReference type="NCBI Taxonomy" id="75743"/>
    <lineage>
        <taxon>Eukaryota</taxon>
        <taxon>Metazoa</taxon>
        <taxon>Chordata</taxon>
        <taxon>Craniata</taxon>
        <taxon>Vertebrata</taxon>
        <taxon>Chondrichthyes</taxon>
        <taxon>Elasmobranchii</taxon>
        <taxon>Galeomorphii</taxon>
        <taxon>Galeoidea</taxon>
        <taxon>Carcharhiniformes</taxon>
        <taxon>Scyliorhinidae</taxon>
        <taxon>Scyliorhinus</taxon>
    </lineage>
</organism>
<dbReference type="GO" id="GO:0005634">
    <property type="term" value="C:nucleus"/>
    <property type="evidence" value="ECO:0007669"/>
    <property type="project" value="UniProtKB-SubCell"/>
</dbReference>
<dbReference type="PANTHER" id="PTHR15491:SF9">
    <property type="entry name" value="CIP1-INTERACTING ZINC FINGER PROTEIN"/>
    <property type="match status" value="1"/>
</dbReference>
<feature type="region of interest" description="Disordered" evidence="6">
    <location>
        <begin position="583"/>
        <end position="802"/>
    </location>
</feature>
<dbReference type="InterPro" id="IPR022755">
    <property type="entry name" value="Znf_C2H2_jaz"/>
</dbReference>
<dbReference type="SMART" id="SM00451">
    <property type="entry name" value="ZnF_U1"/>
    <property type="match status" value="3"/>
</dbReference>
<dbReference type="STRING" id="75743.A0A401PL51"/>
<keyword evidence="5" id="KW-0539">Nucleus</keyword>
<dbReference type="Gene3D" id="3.30.160.60">
    <property type="entry name" value="Classic Zinc Finger"/>
    <property type="match status" value="2"/>
</dbReference>
<accession>A0A401PL51</accession>
<feature type="compositionally biased region" description="Basic residues" evidence="6">
    <location>
        <begin position="786"/>
        <end position="802"/>
    </location>
</feature>
<dbReference type="InterPro" id="IPR026811">
    <property type="entry name" value="CIZ1"/>
</dbReference>
<dbReference type="PROSITE" id="PS00028">
    <property type="entry name" value="ZINC_FINGER_C2H2_1"/>
    <property type="match status" value="1"/>
</dbReference>
<keyword evidence="3" id="KW-0863">Zinc-finger</keyword>
<evidence type="ECO:0000313" key="9">
    <source>
        <dbReference type="Proteomes" id="UP000288216"/>
    </source>
</evidence>
<evidence type="ECO:0000313" key="8">
    <source>
        <dbReference type="EMBL" id="GCB73835.1"/>
    </source>
</evidence>
<feature type="compositionally biased region" description="Basic and acidic residues" evidence="6">
    <location>
        <begin position="159"/>
        <end position="185"/>
    </location>
</feature>
<protein>
    <recommendedName>
        <fullName evidence="7">Matrin-type domain-containing protein</fullName>
    </recommendedName>
</protein>
<dbReference type="EMBL" id="BFAA01000760">
    <property type="protein sequence ID" value="GCB73835.1"/>
    <property type="molecule type" value="Genomic_DNA"/>
</dbReference>
<dbReference type="GO" id="GO:0003676">
    <property type="term" value="F:nucleic acid binding"/>
    <property type="evidence" value="ECO:0007669"/>
    <property type="project" value="InterPro"/>
</dbReference>
<dbReference type="OrthoDB" id="6378952at2759"/>
<keyword evidence="4" id="KW-0862">Zinc</keyword>
<comment type="caution">
    <text evidence="8">The sequence shown here is derived from an EMBL/GenBank/DDBJ whole genome shotgun (WGS) entry which is preliminary data.</text>
</comment>
<feature type="region of interest" description="Disordered" evidence="6">
    <location>
        <begin position="442"/>
        <end position="469"/>
    </location>
</feature>
<feature type="compositionally biased region" description="Polar residues" evidence="6">
    <location>
        <begin position="186"/>
        <end position="195"/>
    </location>
</feature>
<feature type="region of interest" description="Disordered" evidence="6">
    <location>
        <begin position="19"/>
        <end position="85"/>
    </location>
</feature>
<evidence type="ECO:0000256" key="4">
    <source>
        <dbReference type="ARBA" id="ARBA00022833"/>
    </source>
</evidence>
<evidence type="ECO:0000256" key="6">
    <source>
        <dbReference type="SAM" id="MobiDB-lite"/>
    </source>
</evidence>
<feature type="compositionally biased region" description="Acidic residues" evidence="6">
    <location>
        <begin position="741"/>
        <end position="751"/>
    </location>
</feature>
<evidence type="ECO:0000256" key="5">
    <source>
        <dbReference type="ARBA" id="ARBA00023242"/>
    </source>
</evidence>
<feature type="region of interest" description="Disordered" evidence="6">
    <location>
        <begin position="159"/>
        <end position="281"/>
    </location>
</feature>
<feature type="region of interest" description="Disordered" evidence="6">
    <location>
        <begin position="298"/>
        <end position="324"/>
    </location>
</feature>